<dbReference type="SMART" id="SM00091">
    <property type="entry name" value="PAS"/>
    <property type="match status" value="1"/>
</dbReference>
<evidence type="ECO:0000313" key="14">
    <source>
        <dbReference type="Proteomes" id="UP000264006"/>
    </source>
</evidence>
<feature type="domain" description="Response regulatory" evidence="11">
    <location>
        <begin position="375"/>
        <end position="496"/>
    </location>
</feature>
<dbReference type="InterPro" id="IPR000014">
    <property type="entry name" value="PAS"/>
</dbReference>
<gene>
    <name evidence="13" type="ORF">DVS28_a3136</name>
</gene>
<dbReference type="Pfam" id="PF00512">
    <property type="entry name" value="HisKA"/>
    <property type="match status" value="1"/>
</dbReference>
<dbReference type="Pfam" id="PF00072">
    <property type="entry name" value="Response_reg"/>
    <property type="match status" value="1"/>
</dbReference>
<evidence type="ECO:0000256" key="1">
    <source>
        <dbReference type="ARBA" id="ARBA00000085"/>
    </source>
</evidence>
<sequence length="628" mass="67726">MELNARDLVGAAPVPWCLVDGEGRVVRVNDRMAELCESSPAKLEGREFLDLVDPTDRARILVPRPESTVWMASTRLMTGRPDLHVTVTGAPVPTSDGSRMSILVLSDISELVRATAEVDELRRAALDLADQRIAMVATVAHELRSPLHAINGWTEMLAASALDPEQRDLIVSLETAVGRLRRTVDEFLEISRLDAGEVVLRPTDVDVRSLVGRVMEQHRQRAEDTGTDLQVVIAPAVPAILHIDGYRLDQILTNLVANAVTHGAGESVRVDVDTIDGTLRLAVQDRGPGVPEAYRERIFDAFVRAPGSEAGGTGLGLPLVRSLTRRLGGDVRLEAPSDGGTRFAVTLPLLGAGDPPRTLSPVEGDAVATTAASARVLVVEDNEMIQLLSAQQLRSLGHAPTVVGTGAEALEFLLDATRVVDLVLMDWQLPDLRGTEVCRRFREVERRQKRGRTPVIALTANAMPDTRAACLAAGMDDFLPKPVSAAALGTMVVRWTAGNTDGAGGPPVIDAARLLALGAGGTTVTPIAQAVRHHLTHLEDDLDRLAEDDPPPVRRLLHGHRVSCEVMGLAQLAGTLREMMHGGGHQDDLRSRAREDIQRIRRRINTITEHGPPATADLTAVDREAAER</sequence>
<dbReference type="PROSITE" id="PS50109">
    <property type="entry name" value="HIS_KIN"/>
    <property type="match status" value="1"/>
</dbReference>
<keyword evidence="7" id="KW-0902">Two-component regulatory system</keyword>
<keyword evidence="5" id="KW-0808">Transferase</keyword>
<evidence type="ECO:0000256" key="4">
    <source>
        <dbReference type="ARBA" id="ARBA00022553"/>
    </source>
</evidence>
<dbReference type="SMART" id="SM00387">
    <property type="entry name" value="HATPase_c"/>
    <property type="match status" value="1"/>
</dbReference>
<dbReference type="KEGG" id="euz:DVS28_a3136"/>
<dbReference type="InterPro" id="IPR013656">
    <property type="entry name" value="PAS_4"/>
</dbReference>
<dbReference type="GO" id="GO:0005886">
    <property type="term" value="C:plasma membrane"/>
    <property type="evidence" value="ECO:0007669"/>
    <property type="project" value="UniProtKB-SubCell"/>
</dbReference>
<reference evidence="13 14" key="1">
    <citation type="submission" date="2018-09" db="EMBL/GenBank/DDBJ databases">
        <title>Complete genome sequence of Euzebya sp. DY32-46 isolated from seawater of Pacific Ocean.</title>
        <authorList>
            <person name="Xu L."/>
            <person name="Wu Y.-H."/>
            <person name="Xu X.-W."/>
        </authorList>
    </citation>
    <scope>NUCLEOTIDE SEQUENCE [LARGE SCALE GENOMIC DNA]</scope>
    <source>
        <strain evidence="13 14">DY32-46</strain>
    </source>
</reference>
<dbReference type="CDD" id="cd17546">
    <property type="entry name" value="REC_hyHK_CKI1_RcsC-like"/>
    <property type="match status" value="1"/>
</dbReference>
<evidence type="ECO:0000256" key="7">
    <source>
        <dbReference type="ARBA" id="ARBA00023012"/>
    </source>
</evidence>
<protein>
    <recommendedName>
        <fullName evidence="3">histidine kinase</fullName>
        <ecNumber evidence="3">2.7.13.3</ecNumber>
    </recommendedName>
</protein>
<dbReference type="InterPro" id="IPR003594">
    <property type="entry name" value="HATPase_dom"/>
</dbReference>
<dbReference type="PANTHER" id="PTHR43047:SF64">
    <property type="entry name" value="HISTIDINE KINASE CONTAINING CHEY-HOMOLOGOUS RECEIVER DOMAIN AND PAS DOMAIN-RELATED"/>
    <property type="match status" value="1"/>
</dbReference>
<dbReference type="InterPro" id="IPR005467">
    <property type="entry name" value="His_kinase_dom"/>
</dbReference>
<dbReference type="Pfam" id="PF08448">
    <property type="entry name" value="PAS_4"/>
    <property type="match status" value="1"/>
</dbReference>
<dbReference type="EMBL" id="CP031165">
    <property type="protein sequence ID" value="AXV07812.1"/>
    <property type="molecule type" value="Genomic_DNA"/>
</dbReference>
<dbReference type="SMART" id="SM00388">
    <property type="entry name" value="HisKA"/>
    <property type="match status" value="1"/>
</dbReference>
<name>A0A346Y015_9ACTN</name>
<evidence type="ECO:0000256" key="9">
    <source>
        <dbReference type="SAM" id="MobiDB-lite"/>
    </source>
</evidence>
<keyword evidence="14" id="KW-1185">Reference proteome</keyword>
<dbReference type="CDD" id="cd00130">
    <property type="entry name" value="PAS"/>
    <property type="match status" value="1"/>
</dbReference>
<dbReference type="InterPro" id="IPR004358">
    <property type="entry name" value="Sig_transdc_His_kin-like_C"/>
</dbReference>
<comment type="catalytic activity">
    <reaction evidence="1">
        <text>ATP + protein L-histidine = ADP + protein N-phospho-L-histidine.</text>
        <dbReference type="EC" id="2.7.13.3"/>
    </reaction>
</comment>
<dbReference type="InterPro" id="IPR036097">
    <property type="entry name" value="HisK_dim/P_sf"/>
</dbReference>
<dbReference type="InterPro" id="IPR001789">
    <property type="entry name" value="Sig_transdc_resp-reg_receiver"/>
</dbReference>
<dbReference type="NCBIfam" id="TIGR00229">
    <property type="entry name" value="sensory_box"/>
    <property type="match status" value="1"/>
</dbReference>
<dbReference type="GO" id="GO:0000155">
    <property type="term" value="F:phosphorelay sensor kinase activity"/>
    <property type="evidence" value="ECO:0007669"/>
    <property type="project" value="InterPro"/>
</dbReference>
<keyword evidence="4 8" id="KW-0597">Phosphoprotein</keyword>
<dbReference type="InterPro" id="IPR011006">
    <property type="entry name" value="CheY-like_superfamily"/>
</dbReference>
<dbReference type="AlphaFoldDB" id="A0A346Y015"/>
<dbReference type="InterPro" id="IPR003661">
    <property type="entry name" value="HisK_dim/P_dom"/>
</dbReference>
<dbReference type="SMART" id="SM00448">
    <property type="entry name" value="REC"/>
    <property type="match status" value="1"/>
</dbReference>
<evidence type="ECO:0000259" key="10">
    <source>
        <dbReference type="PROSITE" id="PS50109"/>
    </source>
</evidence>
<dbReference type="Gene3D" id="3.40.50.2300">
    <property type="match status" value="1"/>
</dbReference>
<keyword evidence="6 13" id="KW-0418">Kinase</keyword>
<evidence type="ECO:0000256" key="5">
    <source>
        <dbReference type="ARBA" id="ARBA00022679"/>
    </source>
</evidence>
<evidence type="ECO:0000256" key="2">
    <source>
        <dbReference type="ARBA" id="ARBA00004236"/>
    </source>
</evidence>
<dbReference type="Proteomes" id="UP000264006">
    <property type="component" value="Chromosome"/>
</dbReference>
<evidence type="ECO:0000313" key="13">
    <source>
        <dbReference type="EMBL" id="AXV07812.1"/>
    </source>
</evidence>
<comment type="subcellular location">
    <subcellularLocation>
        <location evidence="2">Cell membrane</location>
    </subcellularLocation>
</comment>
<evidence type="ECO:0000256" key="8">
    <source>
        <dbReference type="PROSITE-ProRule" id="PRU00169"/>
    </source>
</evidence>
<proteinExistence type="predicted"/>
<dbReference type="PRINTS" id="PR00344">
    <property type="entry name" value="BCTRLSENSOR"/>
</dbReference>
<dbReference type="Gene3D" id="3.30.565.10">
    <property type="entry name" value="Histidine kinase-like ATPase, C-terminal domain"/>
    <property type="match status" value="1"/>
</dbReference>
<dbReference type="SUPFAM" id="SSF52172">
    <property type="entry name" value="CheY-like"/>
    <property type="match status" value="1"/>
</dbReference>
<evidence type="ECO:0000256" key="3">
    <source>
        <dbReference type="ARBA" id="ARBA00012438"/>
    </source>
</evidence>
<feature type="domain" description="Histidine kinase" evidence="10">
    <location>
        <begin position="138"/>
        <end position="351"/>
    </location>
</feature>
<evidence type="ECO:0000256" key="6">
    <source>
        <dbReference type="ARBA" id="ARBA00022777"/>
    </source>
</evidence>
<dbReference type="EC" id="2.7.13.3" evidence="3"/>
<dbReference type="RefSeq" id="WP_164710595.1">
    <property type="nucleotide sequence ID" value="NZ_CP031165.1"/>
</dbReference>
<organism evidence="13 14">
    <name type="scientific">Euzebya pacifica</name>
    <dbReference type="NCBI Taxonomy" id="1608957"/>
    <lineage>
        <taxon>Bacteria</taxon>
        <taxon>Bacillati</taxon>
        <taxon>Actinomycetota</taxon>
        <taxon>Nitriliruptoria</taxon>
        <taxon>Euzebyales</taxon>
    </lineage>
</organism>
<dbReference type="SUPFAM" id="SSF55874">
    <property type="entry name" value="ATPase domain of HSP90 chaperone/DNA topoisomerase II/histidine kinase"/>
    <property type="match status" value="1"/>
</dbReference>
<dbReference type="Gene3D" id="1.10.287.130">
    <property type="match status" value="1"/>
</dbReference>
<dbReference type="PANTHER" id="PTHR43047">
    <property type="entry name" value="TWO-COMPONENT HISTIDINE PROTEIN KINASE"/>
    <property type="match status" value="1"/>
</dbReference>
<dbReference type="SUPFAM" id="SSF47384">
    <property type="entry name" value="Homodimeric domain of signal transducing histidine kinase"/>
    <property type="match status" value="1"/>
</dbReference>
<dbReference type="PROSITE" id="PS50112">
    <property type="entry name" value="PAS"/>
    <property type="match status" value="1"/>
</dbReference>
<dbReference type="PROSITE" id="PS50110">
    <property type="entry name" value="RESPONSE_REGULATORY"/>
    <property type="match status" value="1"/>
</dbReference>
<accession>A0A346Y015</accession>
<dbReference type="InterPro" id="IPR036890">
    <property type="entry name" value="HATPase_C_sf"/>
</dbReference>
<evidence type="ECO:0000259" key="11">
    <source>
        <dbReference type="PROSITE" id="PS50110"/>
    </source>
</evidence>
<feature type="region of interest" description="Disordered" evidence="9">
    <location>
        <begin position="607"/>
        <end position="628"/>
    </location>
</feature>
<feature type="modified residue" description="4-aspartylphosphate" evidence="8">
    <location>
        <position position="426"/>
    </location>
</feature>
<dbReference type="SUPFAM" id="SSF55785">
    <property type="entry name" value="PYP-like sensor domain (PAS domain)"/>
    <property type="match status" value="1"/>
</dbReference>
<dbReference type="Pfam" id="PF02518">
    <property type="entry name" value="HATPase_c"/>
    <property type="match status" value="1"/>
</dbReference>
<feature type="domain" description="PAS" evidence="12">
    <location>
        <begin position="1"/>
        <end position="60"/>
    </location>
</feature>
<dbReference type="InterPro" id="IPR035965">
    <property type="entry name" value="PAS-like_dom_sf"/>
</dbReference>
<dbReference type="CDD" id="cd00082">
    <property type="entry name" value="HisKA"/>
    <property type="match status" value="1"/>
</dbReference>
<evidence type="ECO:0000259" key="12">
    <source>
        <dbReference type="PROSITE" id="PS50112"/>
    </source>
</evidence>
<dbReference type="Gene3D" id="3.30.450.20">
    <property type="entry name" value="PAS domain"/>
    <property type="match status" value="1"/>
</dbReference>